<proteinExistence type="inferred from homology"/>
<dbReference type="KEGG" id="tmk:QGN29_07895"/>
<keyword evidence="17" id="KW-1185">Reference proteome</keyword>
<dbReference type="InterPro" id="IPR036942">
    <property type="entry name" value="Beta-barrel_TonB_sf"/>
</dbReference>
<feature type="domain" description="TonB-dependent receptor plug" evidence="15">
    <location>
        <begin position="63"/>
        <end position="172"/>
    </location>
</feature>
<dbReference type="AlphaFoldDB" id="A0AA52EES2"/>
<evidence type="ECO:0000256" key="11">
    <source>
        <dbReference type="PROSITE-ProRule" id="PRU01360"/>
    </source>
</evidence>
<keyword evidence="4" id="KW-0410">Iron transport</keyword>
<dbReference type="SUPFAM" id="SSF56935">
    <property type="entry name" value="Porins"/>
    <property type="match status" value="1"/>
</dbReference>
<protein>
    <submittedName>
        <fullName evidence="16">TonB-dependent receptor</fullName>
    </submittedName>
</protein>
<evidence type="ECO:0000256" key="3">
    <source>
        <dbReference type="ARBA" id="ARBA00022452"/>
    </source>
</evidence>
<keyword evidence="7" id="KW-0406">Ion transport</keyword>
<dbReference type="PANTHER" id="PTHR32552">
    <property type="entry name" value="FERRICHROME IRON RECEPTOR-RELATED"/>
    <property type="match status" value="1"/>
</dbReference>
<keyword evidence="6" id="KW-0408">Iron</keyword>
<evidence type="ECO:0000259" key="15">
    <source>
        <dbReference type="Pfam" id="PF07715"/>
    </source>
</evidence>
<comment type="similarity">
    <text evidence="11 12">Belongs to the TonB-dependent receptor family.</text>
</comment>
<dbReference type="Proteomes" id="UP001268683">
    <property type="component" value="Chromosome"/>
</dbReference>
<dbReference type="GO" id="GO:0009279">
    <property type="term" value="C:cell outer membrane"/>
    <property type="evidence" value="ECO:0007669"/>
    <property type="project" value="UniProtKB-SubCell"/>
</dbReference>
<dbReference type="InterPro" id="IPR000531">
    <property type="entry name" value="Beta-barrel_TonB"/>
</dbReference>
<evidence type="ECO:0000256" key="2">
    <source>
        <dbReference type="ARBA" id="ARBA00022448"/>
    </source>
</evidence>
<evidence type="ECO:0000256" key="1">
    <source>
        <dbReference type="ARBA" id="ARBA00004571"/>
    </source>
</evidence>
<feature type="domain" description="TonB-dependent receptor-like beta-barrel" evidence="14">
    <location>
        <begin position="415"/>
        <end position="711"/>
    </location>
</feature>
<keyword evidence="8 12" id="KW-0798">TonB box</keyword>
<accession>A0AA52EES2</accession>
<dbReference type="InterPro" id="IPR012910">
    <property type="entry name" value="Plug_dom"/>
</dbReference>
<keyword evidence="3 11" id="KW-1134">Transmembrane beta strand</keyword>
<evidence type="ECO:0000256" key="10">
    <source>
        <dbReference type="ARBA" id="ARBA00023237"/>
    </source>
</evidence>
<dbReference type="Gene3D" id="2.40.170.20">
    <property type="entry name" value="TonB-dependent receptor, beta-barrel domain"/>
    <property type="match status" value="1"/>
</dbReference>
<keyword evidence="10 11" id="KW-0998">Cell outer membrane</keyword>
<evidence type="ECO:0000256" key="13">
    <source>
        <dbReference type="SAM" id="SignalP"/>
    </source>
</evidence>
<organism evidence="16 17">
    <name type="scientific">Temperatibacter marinus</name>
    <dbReference type="NCBI Taxonomy" id="1456591"/>
    <lineage>
        <taxon>Bacteria</taxon>
        <taxon>Pseudomonadati</taxon>
        <taxon>Pseudomonadota</taxon>
        <taxon>Alphaproteobacteria</taxon>
        <taxon>Kordiimonadales</taxon>
        <taxon>Temperatibacteraceae</taxon>
        <taxon>Temperatibacter</taxon>
    </lineage>
</organism>
<evidence type="ECO:0000256" key="8">
    <source>
        <dbReference type="ARBA" id="ARBA00023077"/>
    </source>
</evidence>
<evidence type="ECO:0000313" key="16">
    <source>
        <dbReference type="EMBL" id="WND01480.1"/>
    </source>
</evidence>
<dbReference type="GO" id="GO:0006826">
    <property type="term" value="P:iron ion transport"/>
    <property type="evidence" value="ECO:0007669"/>
    <property type="project" value="UniProtKB-KW"/>
</dbReference>
<keyword evidence="2 11" id="KW-0813">Transport</keyword>
<keyword evidence="9 11" id="KW-0472">Membrane</keyword>
<evidence type="ECO:0000259" key="14">
    <source>
        <dbReference type="Pfam" id="PF00593"/>
    </source>
</evidence>
<evidence type="ECO:0000256" key="7">
    <source>
        <dbReference type="ARBA" id="ARBA00023065"/>
    </source>
</evidence>
<name>A0AA52EES2_9PROT</name>
<dbReference type="PANTHER" id="PTHR32552:SF81">
    <property type="entry name" value="TONB-DEPENDENT OUTER MEMBRANE RECEPTOR"/>
    <property type="match status" value="1"/>
</dbReference>
<feature type="chain" id="PRO_5041459379" evidence="13">
    <location>
        <begin position="30"/>
        <end position="754"/>
    </location>
</feature>
<sequence length="754" mass="82597">MRDTIKETIAKASVSTAMLLTLAVTGAHGAIAQDSDEKKKGSAASILEEIEVYGTKRSSAEKAQDVAAQISAYGSDKLEAMKVVRLTDLSMSTPSVTLDDIGTVPGTANYSIRGMGVNSSIPTVEPSVALFVNGAYVGAGQGAILSMVDMESVEIHKGPQGVLFGRNVTGGALLLRTARPTDDFSVKGSFGLETGLMKTTRFAVSGALSDSLSARMAFYMNDDNGYFNNDTLGFDIGREFTWVMRPTITFKPSDDFDLTVIYEHGETEGDGPVDQFAQGGNTREPFDTLTTRQDFAGKIDLRWDQLTVEANMAIGEGTLTNIFSYREVDQDSRSDIDGSHLWLFHSTSGNDSDILSNELRYNTRVNDTWEVTAGVYYSTSDLDYDEGRSLFQDASLNFFARIGAIPRVEYGGGGVQSAKNWGIFVNNYVDVNEDLTLQFGGRYSWNEKEGVLNPLTTCTFDYTCFVDIDLTFKSDNFSPKIGLDYDLSDTAKVYTHWSRSYRAGGFNFRMPLSLVQSKLAAGQDLAFDDERVDNFEVGFKSDLMDRKLRLNGAIYVNYLSDMQREINLPDPNGGVLQDIENTGDARILGLEFDAIALVGENTALNFGIGYIDGKYTDIIYDLTGDGVVTDADLDLDIPRLAKWTLTAGITHDVNVADYGVLTLRGEYSYRSKSAYTDNNAGLFNSYSMMNASVDFAPNDANWKVSLYAKNLTDESVLGGMTVLPFAIPALGLDYPYFAPMGKGRRYGAEISYSF</sequence>
<evidence type="ECO:0000256" key="6">
    <source>
        <dbReference type="ARBA" id="ARBA00023004"/>
    </source>
</evidence>
<evidence type="ECO:0000256" key="5">
    <source>
        <dbReference type="ARBA" id="ARBA00022692"/>
    </source>
</evidence>
<evidence type="ECO:0000256" key="4">
    <source>
        <dbReference type="ARBA" id="ARBA00022496"/>
    </source>
</evidence>
<dbReference type="EMBL" id="CP123872">
    <property type="protein sequence ID" value="WND01480.1"/>
    <property type="molecule type" value="Genomic_DNA"/>
</dbReference>
<keyword evidence="16" id="KW-0675">Receptor</keyword>
<evidence type="ECO:0000313" key="17">
    <source>
        <dbReference type="Proteomes" id="UP001268683"/>
    </source>
</evidence>
<dbReference type="Pfam" id="PF07715">
    <property type="entry name" value="Plug"/>
    <property type="match status" value="1"/>
</dbReference>
<feature type="signal peptide" evidence="13">
    <location>
        <begin position="1"/>
        <end position="29"/>
    </location>
</feature>
<keyword evidence="5 11" id="KW-0812">Transmembrane</keyword>
<comment type="subcellular location">
    <subcellularLocation>
        <location evidence="1 11">Cell outer membrane</location>
        <topology evidence="1 11">Multi-pass membrane protein</topology>
    </subcellularLocation>
</comment>
<dbReference type="InterPro" id="IPR039426">
    <property type="entry name" value="TonB-dep_rcpt-like"/>
</dbReference>
<reference evidence="16" key="1">
    <citation type="submission" date="2023-04" db="EMBL/GenBank/DDBJ databases">
        <title>Complete genome sequence of Temperatibacter marinus.</title>
        <authorList>
            <person name="Rong J.-C."/>
            <person name="Yi M.-L."/>
            <person name="Zhao Q."/>
        </authorList>
    </citation>
    <scope>NUCLEOTIDE SEQUENCE</scope>
    <source>
        <strain evidence="16">NBRC 110045</strain>
    </source>
</reference>
<dbReference type="Pfam" id="PF00593">
    <property type="entry name" value="TonB_dep_Rec_b-barrel"/>
    <property type="match status" value="1"/>
</dbReference>
<evidence type="ECO:0000256" key="9">
    <source>
        <dbReference type="ARBA" id="ARBA00023136"/>
    </source>
</evidence>
<dbReference type="PROSITE" id="PS52016">
    <property type="entry name" value="TONB_DEPENDENT_REC_3"/>
    <property type="match status" value="1"/>
</dbReference>
<keyword evidence="13" id="KW-0732">Signal</keyword>
<evidence type="ECO:0000256" key="12">
    <source>
        <dbReference type="RuleBase" id="RU003357"/>
    </source>
</evidence>
<dbReference type="RefSeq" id="WP_310797308.1">
    <property type="nucleotide sequence ID" value="NZ_CP123872.1"/>
</dbReference>
<gene>
    <name evidence="16" type="ORF">QGN29_07895</name>
</gene>